<keyword evidence="3 4" id="KW-0413">Isomerase</keyword>
<dbReference type="Proteomes" id="UP000199220">
    <property type="component" value="Unassembled WGS sequence"/>
</dbReference>
<evidence type="ECO:0000259" key="6">
    <source>
        <dbReference type="PROSITE" id="PS50059"/>
    </source>
</evidence>
<dbReference type="Pfam" id="PF00254">
    <property type="entry name" value="FKBP_C"/>
    <property type="match status" value="1"/>
</dbReference>
<dbReference type="InterPro" id="IPR001179">
    <property type="entry name" value="PPIase_FKBP_dom"/>
</dbReference>
<comment type="similarity">
    <text evidence="5">Belongs to the FKBP-type PPIase family.</text>
</comment>
<dbReference type="InterPro" id="IPR046357">
    <property type="entry name" value="PPIase_dom_sf"/>
</dbReference>
<dbReference type="STRING" id="648782.SAMN04488554_1691"/>
<protein>
    <recommendedName>
        <fullName evidence="5">Peptidyl-prolyl cis-trans isomerase</fullName>
        <ecNumber evidence="5">5.2.1.8</ecNumber>
    </recommendedName>
</protein>
<evidence type="ECO:0000256" key="5">
    <source>
        <dbReference type="RuleBase" id="RU003915"/>
    </source>
</evidence>
<dbReference type="AlphaFoldDB" id="A0A1H5GLJ3"/>
<dbReference type="GO" id="GO:0003755">
    <property type="term" value="F:peptidyl-prolyl cis-trans isomerase activity"/>
    <property type="evidence" value="ECO:0007669"/>
    <property type="project" value="UniProtKB-UniRule"/>
</dbReference>
<reference evidence="8" key="1">
    <citation type="submission" date="2016-10" db="EMBL/GenBank/DDBJ databases">
        <authorList>
            <person name="Varghese N."/>
            <person name="Submissions S."/>
        </authorList>
    </citation>
    <scope>NUCLEOTIDE SEQUENCE [LARGE SCALE GENOMIC DNA]</scope>
    <source>
        <strain evidence="8">DSM 21368</strain>
    </source>
</reference>
<evidence type="ECO:0000256" key="2">
    <source>
        <dbReference type="ARBA" id="ARBA00023110"/>
    </source>
</evidence>
<sequence>MSATLLPRSTRRRARRRSRVLLRPVLGLLAVLLALTGCTEPDVEPTPTIDQVQVAGEFGVRPQVVFEAPLEITETATTTVIEGDGPTLADGDLALVSYIAVDADTGDVVGDIYGSQPQTMQVTEAAAGPLYSELVGVAEGTRLLRAELGTAESPEPVVIVYDVLHTRAWGETVEPPDDVPSVTLDETGAPTVEIPDTEPPTELRIVTLKRGEGTQVRAEYAVTVRYTAVSWESGEVVDGTWSEGQGPTTIAFTGLIDGWQDGLVDATVGSQVMLIVPPEQAFGDDTLVYVIDVLAVSPMDGTEGGAE</sequence>
<accession>A0A1H5GLJ3</accession>
<evidence type="ECO:0000256" key="1">
    <source>
        <dbReference type="ARBA" id="ARBA00000971"/>
    </source>
</evidence>
<name>A0A1H5GLJ3_9MICO</name>
<keyword evidence="2 4" id="KW-0697">Rotamase</keyword>
<dbReference type="PROSITE" id="PS50059">
    <property type="entry name" value="FKBP_PPIASE"/>
    <property type="match status" value="1"/>
</dbReference>
<dbReference type="SUPFAM" id="SSF54534">
    <property type="entry name" value="FKBP-like"/>
    <property type="match status" value="1"/>
</dbReference>
<keyword evidence="8" id="KW-1185">Reference proteome</keyword>
<evidence type="ECO:0000256" key="3">
    <source>
        <dbReference type="ARBA" id="ARBA00023235"/>
    </source>
</evidence>
<evidence type="ECO:0000256" key="4">
    <source>
        <dbReference type="PROSITE-ProRule" id="PRU00277"/>
    </source>
</evidence>
<proteinExistence type="inferred from homology"/>
<dbReference type="EMBL" id="FNTX01000001">
    <property type="protein sequence ID" value="SEE16567.1"/>
    <property type="molecule type" value="Genomic_DNA"/>
</dbReference>
<gene>
    <name evidence="7" type="ORF">SAMN04488554_1691</name>
</gene>
<feature type="domain" description="PPIase FKBP-type" evidence="6">
    <location>
        <begin position="219"/>
        <end position="284"/>
    </location>
</feature>
<dbReference type="Gene3D" id="3.10.50.40">
    <property type="match status" value="1"/>
</dbReference>
<evidence type="ECO:0000313" key="8">
    <source>
        <dbReference type="Proteomes" id="UP000199220"/>
    </source>
</evidence>
<evidence type="ECO:0000313" key="7">
    <source>
        <dbReference type="EMBL" id="SEE16567.1"/>
    </source>
</evidence>
<dbReference type="EC" id="5.2.1.8" evidence="5"/>
<organism evidence="7 8">
    <name type="scientific">Ruania alba</name>
    <dbReference type="NCBI Taxonomy" id="648782"/>
    <lineage>
        <taxon>Bacteria</taxon>
        <taxon>Bacillati</taxon>
        <taxon>Actinomycetota</taxon>
        <taxon>Actinomycetes</taxon>
        <taxon>Micrococcales</taxon>
        <taxon>Ruaniaceae</taxon>
        <taxon>Ruania</taxon>
    </lineage>
</organism>
<comment type="catalytic activity">
    <reaction evidence="1 4 5">
        <text>[protein]-peptidylproline (omega=180) = [protein]-peptidylproline (omega=0)</text>
        <dbReference type="Rhea" id="RHEA:16237"/>
        <dbReference type="Rhea" id="RHEA-COMP:10747"/>
        <dbReference type="Rhea" id="RHEA-COMP:10748"/>
        <dbReference type="ChEBI" id="CHEBI:83833"/>
        <dbReference type="ChEBI" id="CHEBI:83834"/>
        <dbReference type="EC" id="5.2.1.8"/>
    </reaction>
</comment>